<dbReference type="Pfam" id="PF00078">
    <property type="entry name" value="RVT_1"/>
    <property type="match status" value="1"/>
</dbReference>
<dbReference type="PANTHER" id="PTHR33481">
    <property type="entry name" value="REVERSE TRANSCRIPTASE"/>
    <property type="match status" value="1"/>
</dbReference>
<reference evidence="3 4" key="1">
    <citation type="journal article" date="2016" name="BMC Genomics">
        <title>Comparative genomic and transcriptomic analyses of the Fuzhuan brick tea-fermentation fungus Aspergillus cristatus.</title>
        <authorList>
            <person name="Ge Y."/>
            <person name="Wang Y."/>
            <person name="Liu Y."/>
            <person name="Tan Y."/>
            <person name="Ren X."/>
            <person name="Zhang X."/>
            <person name="Hyde K.D."/>
            <person name="Liu Y."/>
            <person name="Liu Z."/>
        </authorList>
    </citation>
    <scope>NUCLEOTIDE SEQUENCE [LARGE SCALE GENOMIC DNA]</scope>
    <source>
        <strain evidence="3 4">GZAAS20.1005</strain>
    </source>
</reference>
<dbReference type="InterPro" id="IPR000477">
    <property type="entry name" value="RT_dom"/>
</dbReference>
<dbReference type="OrthoDB" id="4509351at2759"/>
<feature type="signal peptide" evidence="1">
    <location>
        <begin position="1"/>
        <end position="22"/>
    </location>
</feature>
<dbReference type="SUPFAM" id="SSF56672">
    <property type="entry name" value="DNA/RNA polymerases"/>
    <property type="match status" value="1"/>
</dbReference>
<organism evidence="3 4">
    <name type="scientific">Aspergillus cristatus</name>
    <name type="common">Chinese Fuzhuan brick tea-fermentation fungus</name>
    <name type="synonym">Eurotium cristatum</name>
    <dbReference type="NCBI Taxonomy" id="573508"/>
    <lineage>
        <taxon>Eukaryota</taxon>
        <taxon>Fungi</taxon>
        <taxon>Dikarya</taxon>
        <taxon>Ascomycota</taxon>
        <taxon>Pezizomycotina</taxon>
        <taxon>Eurotiomycetes</taxon>
        <taxon>Eurotiomycetidae</taxon>
        <taxon>Eurotiales</taxon>
        <taxon>Aspergillaceae</taxon>
        <taxon>Aspergillus</taxon>
        <taxon>Aspergillus subgen. Aspergillus</taxon>
    </lineage>
</organism>
<proteinExistence type="predicted"/>
<name>A0A1E3B2M1_ASPCR</name>
<comment type="caution">
    <text evidence="3">The sequence shown here is derived from an EMBL/GenBank/DDBJ whole genome shotgun (WGS) entry which is preliminary data.</text>
</comment>
<keyword evidence="1" id="KW-0732">Signal</keyword>
<gene>
    <name evidence="3" type="ORF">SI65_09444</name>
</gene>
<evidence type="ECO:0000313" key="4">
    <source>
        <dbReference type="Proteomes" id="UP000094569"/>
    </source>
</evidence>
<accession>A0A1E3B2M1</accession>
<dbReference type="InterPro" id="IPR043502">
    <property type="entry name" value="DNA/RNA_pol_sf"/>
</dbReference>
<evidence type="ECO:0000313" key="3">
    <source>
        <dbReference type="EMBL" id="ODM15205.1"/>
    </source>
</evidence>
<sequence>MLIILVDSYLVTTLLTLDVSGAFDNAAHERLIHNLRKRRVPANSINWIASFLRHRITDILLTEGATGQFITDTGIPQGSPLSPILYLFYNADLIDQIQEAYPRRALITGYIDDICILVWSRTAATNCRHLEKIHKIAEQWEIQHASKFAPTKYGLIRLWRKVRRVPRPVDSTNVSVNVRGVEIKPVPTLRYLSVQLDQHLTGMKQIEHAQVKAMEVIAAFCSIAGSTWGIKLFHLRQMYTAVLWPQITFVNSMWFVRVGWGFKAAENAARKAMESIQHKALYRIPGALEQPLEQP</sequence>
<feature type="domain" description="Reverse transcriptase" evidence="2">
    <location>
        <begin position="1"/>
        <end position="183"/>
    </location>
</feature>
<keyword evidence="4" id="KW-1185">Reference proteome</keyword>
<protein>
    <recommendedName>
        <fullName evidence="2">Reverse transcriptase domain-containing protein</fullName>
    </recommendedName>
</protein>
<dbReference type="VEuPathDB" id="FungiDB:SI65_09444"/>
<evidence type="ECO:0000256" key="1">
    <source>
        <dbReference type="SAM" id="SignalP"/>
    </source>
</evidence>
<dbReference type="EMBL" id="JXNT01000018">
    <property type="protein sequence ID" value="ODM15205.1"/>
    <property type="molecule type" value="Genomic_DNA"/>
</dbReference>
<dbReference type="PROSITE" id="PS50878">
    <property type="entry name" value="RT_POL"/>
    <property type="match status" value="1"/>
</dbReference>
<dbReference type="Proteomes" id="UP000094569">
    <property type="component" value="Unassembled WGS sequence"/>
</dbReference>
<dbReference type="STRING" id="573508.A0A1E3B2M1"/>
<dbReference type="AlphaFoldDB" id="A0A1E3B2M1"/>
<evidence type="ECO:0000259" key="2">
    <source>
        <dbReference type="PROSITE" id="PS50878"/>
    </source>
</evidence>
<dbReference type="PANTHER" id="PTHR33481:SF1">
    <property type="entry name" value="ENDONUCLEASE_EXONUCLEASE_PHOSPHATASE DOMAIN-CONTAINING PROTEIN-RELATED"/>
    <property type="match status" value="1"/>
</dbReference>
<feature type="chain" id="PRO_5009123408" description="Reverse transcriptase domain-containing protein" evidence="1">
    <location>
        <begin position="23"/>
        <end position="295"/>
    </location>
</feature>